<dbReference type="Proteomes" id="UP001589755">
    <property type="component" value="Unassembled WGS sequence"/>
</dbReference>
<evidence type="ECO:0000256" key="2">
    <source>
        <dbReference type="ARBA" id="ARBA00004870"/>
    </source>
</evidence>
<evidence type="ECO:0000256" key="12">
    <source>
        <dbReference type="ARBA" id="ARBA00029757"/>
    </source>
</evidence>
<comment type="catalytic activity">
    <reaction evidence="13">
        <text>a lipid A disaccharide + ATP = a lipid IVA + ADP + H(+)</text>
        <dbReference type="Rhea" id="RHEA:67840"/>
        <dbReference type="ChEBI" id="CHEBI:15378"/>
        <dbReference type="ChEBI" id="CHEBI:30616"/>
        <dbReference type="ChEBI" id="CHEBI:176343"/>
        <dbReference type="ChEBI" id="CHEBI:176425"/>
        <dbReference type="ChEBI" id="CHEBI:456216"/>
        <dbReference type="EC" id="2.7.1.130"/>
    </reaction>
</comment>
<dbReference type="InterPro" id="IPR027417">
    <property type="entry name" value="P-loop_NTPase"/>
</dbReference>
<evidence type="ECO:0000256" key="6">
    <source>
        <dbReference type="ARBA" id="ARBA00022556"/>
    </source>
</evidence>
<dbReference type="EMBL" id="JBHLXD010000013">
    <property type="protein sequence ID" value="MFC0208658.1"/>
    <property type="molecule type" value="Genomic_DNA"/>
</dbReference>
<protein>
    <recommendedName>
        <fullName evidence="4 13">Tetraacyldisaccharide 4'-kinase</fullName>
        <ecNumber evidence="3 13">2.7.1.130</ecNumber>
    </recommendedName>
    <alternativeName>
        <fullName evidence="12 13">Lipid A 4'-kinase</fullName>
    </alternativeName>
</protein>
<dbReference type="GO" id="GO:0009029">
    <property type="term" value="F:lipid-A 4'-kinase activity"/>
    <property type="evidence" value="ECO:0007669"/>
    <property type="project" value="UniProtKB-EC"/>
</dbReference>
<keyword evidence="11 13" id="KW-0443">Lipid metabolism</keyword>
<dbReference type="PANTHER" id="PTHR42724">
    <property type="entry name" value="TETRAACYLDISACCHARIDE 4'-KINASE"/>
    <property type="match status" value="1"/>
</dbReference>
<evidence type="ECO:0000256" key="13">
    <source>
        <dbReference type="HAMAP-Rule" id="MF_00409"/>
    </source>
</evidence>
<dbReference type="EC" id="2.7.1.130" evidence="3 13"/>
<evidence type="ECO:0000256" key="4">
    <source>
        <dbReference type="ARBA" id="ARBA00016436"/>
    </source>
</evidence>
<evidence type="ECO:0000313" key="14">
    <source>
        <dbReference type="EMBL" id="MFC0208658.1"/>
    </source>
</evidence>
<proteinExistence type="inferred from homology"/>
<keyword evidence="7 13" id="KW-0808">Transferase</keyword>
<sequence length="344" mass="36147">MAFPGKAPPFWWQRPDWRAWALWPAATIYGAVAAARLSRAPREKVAAAVLCVGNLTVGGEGKTPVAIALAGEAQRQGWRPGFLSRGHGGRLTGPHLVDAGADTARRVGDEPLLLARHAPTVVTPDRAAGARRLIAEGCDFLIMDDGFQSAHLHMDYALIVVDAARGLGNGHVVPAGPLRAPVAGQMRHVDGVLVMGKGRAADTVVRLAARAGKPVFVARLEPGKGHGLAGERVLAFAGIGNPDKFYRTLQEAGATLAATRSFPDHHPYGAQEAAELVARAAREGLTLVTTEKDLVRMRHGPGAVQALAAAACALPVAAVFEEPAAPARIVRDTLDAWQKRRAAG</sequence>
<evidence type="ECO:0000256" key="1">
    <source>
        <dbReference type="ARBA" id="ARBA00002274"/>
    </source>
</evidence>
<evidence type="ECO:0000256" key="7">
    <source>
        <dbReference type="ARBA" id="ARBA00022679"/>
    </source>
</evidence>
<keyword evidence="9 13" id="KW-0418">Kinase</keyword>
<dbReference type="InterPro" id="IPR003758">
    <property type="entry name" value="LpxK"/>
</dbReference>
<comment type="similarity">
    <text evidence="13">Belongs to the LpxK family.</text>
</comment>
<comment type="pathway">
    <text evidence="2 13">Glycolipid biosynthesis; lipid IV(A) biosynthesis; lipid IV(A) from (3R)-3-hydroxytetradecanoyl-[acyl-carrier-protein] and UDP-N-acetyl-alpha-D-glucosamine: step 6/6.</text>
</comment>
<dbReference type="PANTHER" id="PTHR42724:SF1">
    <property type="entry name" value="TETRAACYLDISACCHARIDE 4'-KINASE, MITOCHONDRIAL-RELATED"/>
    <property type="match status" value="1"/>
</dbReference>
<evidence type="ECO:0000256" key="10">
    <source>
        <dbReference type="ARBA" id="ARBA00022840"/>
    </source>
</evidence>
<keyword evidence="15" id="KW-1185">Reference proteome</keyword>
<dbReference type="RefSeq" id="WP_261522027.1">
    <property type="nucleotide sequence ID" value="NZ_JAODNW010000021.1"/>
</dbReference>
<feature type="binding site" evidence="13">
    <location>
        <begin position="56"/>
        <end position="63"/>
    </location>
    <ligand>
        <name>ATP</name>
        <dbReference type="ChEBI" id="CHEBI:30616"/>
    </ligand>
</feature>
<evidence type="ECO:0000313" key="15">
    <source>
        <dbReference type="Proteomes" id="UP001589755"/>
    </source>
</evidence>
<keyword evidence="6 13" id="KW-0441">Lipid A biosynthesis</keyword>
<keyword evidence="5 13" id="KW-0444">Lipid biosynthesis</keyword>
<evidence type="ECO:0000256" key="3">
    <source>
        <dbReference type="ARBA" id="ARBA00012071"/>
    </source>
</evidence>
<organism evidence="14 15">
    <name type="scientific">Chelativorans intermedius</name>
    <dbReference type="NCBI Taxonomy" id="515947"/>
    <lineage>
        <taxon>Bacteria</taxon>
        <taxon>Pseudomonadati</taxon>
        <taxon>Pseudomonadota</taxon>
        <taxon>Alphaproteobacteria</taxon>
        <taxon>Hyphomicrobiales</taxon>
        <taxon>Phyllobacteriaceae</taxon>
        <taxon>Chelativorans</taxon>
    </lineage>
</organism>
<keyword evidence="10 13" id="KW-0067">ATP-binding</keyword>
<evidence type="ECO:0000256" key="8">
    <source>
        <dbReference type="ARBA" id="ARBA00022741"/>
    </source>
</evidence>
<name>A0ABV6D7M4_9HYPH</name>
<gene>
    <name evidence="13 14" type="primary">lpxK</name>
    <name evidence="14" type="ORF">ACFFJ2_09630</name>
</gene>
<reference evidence="14 15" key="1">
    <citation type="submission" date="2024-09" db="EMBL/GenBank/DDBJ databases">
        <authorList>
            <person name="Sun Q."/>
            <person name="Mori K."/>
        </authorList>
    </citation>
    <scope>NUCLEOTIDE SEQUENCE [LARGE SCALE GENOMIC DNA]</scope>
    <source>
        <strain evidence="14 15">CCM 8543</strain>
    </source>
</reference>
<dbReference type="HAMAP" id="MF_00409">
    <property type="entry name" value="LpxK"/>
    <property type="match status" value="1"/>
</dbReference>
<comment type="caution">
    <text evidence="14">The sequence shown here is derived from an EMBL/GenBank/DDBJ whole genome shotgun (WGS) entry which is preliminary data.</text>
</comment>
<evidence type="ECO:0000256" key="11">
    <source>
        <dbReference type="ARBA" id="ARBA00023098"/>
    </source>
</evidence>
<dbReference type="NCBIfam" id="TIGR00682">
    <property type="entry name" value="lpxK"/>
    <property type="match status" value="1"/>
</dbReference>
<accession>A0ABV6D7M4</accession>
<evidence type="ECO:0000256" key="9">
    <source>
        <dbReference type="ARBA" id="ARBA00022777"/>
    </source>
</evidence>
<keyword evidence="8 13" id="KW-0547">Nucleotide-binding</keyword>
<dbReference type="SUPFAM" id="SSF52540">
    <property type="entry name" value="P-loop containing nucleoside triphosphate hydrolases"/>
    <property type="match status" value="1"/>
</dbReference>
<dbReference type="Pfam" id="PF02606">
    <property type="entry name" value="LpxK"/>
    <property type="match status" value="1"/>
</dbReference>
<evidence type="ECO:0000256" key="5">
    <source>
        <dbReference type="ARBA" id="ARBA00022516"/>
    </source>
</evidence>
<comment type="function">
    <text evidence="1 13">Transfers the gamma-phosphate of ATP to the 4'-position of a tetraacyldisaccharide 1-phosphate intermediate (termed DS-1-P) to form tetraacyldisaccharide 1,4'-bis-phosphate (lipid IVA).</text>
</comment>